<dbReference type="PANTHER" id="PTHR46113">
    <property type="entry name" value="SNAC DOMAIN-CONTAINING PROTEIN"/>
    <property type="match status" value="1"/>
</dbReference>
<dbReference type="AlphaFoldDB" id="A0A4C1VYR9"/>
<dbReference type="OrthoDB" id="6626714at2759"/>
<keyword evidence="2" id="KW-1185">Reference proteome</keyword>
<dbReference type="EMBL" id="BGZK01000441">
    <property type="protein sequence ID" value="GBP43740.1"/>
    <property type="molecule type" value="Genomic_DNA"/>
</dbReference>
<dbReference type="PANTHER" id="PTHR46113:SF1">
    <property type="entry name" value="PEPTIDASE M17 LEUCYL AMINOPEPTIDASE N-TERMINAL DOMAIN-CONTAINING PROTEIN"/>
    <property type="match status" value="1"/>
</dbReference>
<accession>A0A4C1VYR9</accession>
<proteinExistence type="predicted"/>
<evidence type="ECO:0000313" key="1">
    <source>
        <dbReference type="EMBL" id="GBP43740.1"/>
    </source>
</evidence>
<evidence type="ECO:0000313" key="2">
    <source>
        <dbReference type="Proteomes" id="UP000299102"/>
    </source>
</evidence>
<protein>
    <submittedName>
        <fullName evidence="1">Uncharacterized protein</fullName>
    </submittedName>
</protein>
<dbReference type="Proteomes" id="UP000299102">
    <property type="component" value="Unassembled WGS sequence"/>
</dbReference>
<name>A0A4C1VYR9_EUMVA</name>
<gene>
    <name evidence="1" type="ORF">EVAR_29722_1</name>
</gene>
<comment type="caution">
    <text evidence="1">The sequence shown here is derived from an EMBL/GenBank/DDBJ whole genome shotgun (WGS) entry which is preliminary data.</text>
</comment>
<sequence length="153" mass="17897">MRNSVYIIESTIEALGLNTDDYPINTVTVHWDGKLLPVLDMRKYKEEPLAIVISYGDKEQLITVLKLDNSTESEQAQAVWNAVTEWNLEDKEQMMTLIAVNDTAEREVKLMQDFLGKITVEEEQKQFLLPCEQEHRLMYPDCEKKTLKRKYNK</sequence>
<organism evidence="1 2">
    <name type="scientific">Eumeta variegata</name>
    <name type="common">Bagworm moth</name>
    <name type="synonym">Eumeta japonica</name>
    <dbReference type="NCBI Taxonomy" id="151549"/>
    <lineage>
        <taxon>Eukaryota</taxon>
        <taxon>Metazoa</taxon>
        <taxon>Ecdysozoa</taxon>
        <taxon>Arthropoda</taxon>
        <taxon>Hexapoda</taxon>
        <taxon>Insecta</taxon>
        <taxon>Pterygota</taxon>
        <taxon>Neoptera</taxon>
        <taxon>Endopterygota</taxon>
        <taxon>Lepidoptera</taxon>
        <taxon>Glossata</taxon>
        <taxon>Ditrysia</taxon>
        <taxon>Tineoidea</taxon>
        <taxon>Psychidae</taxon>
        <taxon>Oiketicinae</taxon>
        <taxon>Eumeta</taxon>
    </lineage>
</organism>
<reference evidence="1 2" key="1">
    <citation type="journal article" date="2019" name="Commun. Biol.">
        <title>The bagworm genome reveals a unique fibroin gene that provides high tensile strength.</title>
        <authorList>
            <person name="Kono N."/>
            <person name="Nakamura H."/>
            <person name="Ohtoshi R."/>
            <person name="Tomita M."/>
            <person name="Numata K."/>
            <person name="Arakawa K."/>
        </authorList>
    </citation>
    <scope>NUCLEOTIDE SEQUENCE [LARGE SCALE GENOMIC DNA]</scope>
</reference>